<protein>
    <submittedName>
        <fullName evidence="1">Uncharacterized protein</fullName>
    </submittedName>
</protein>
<dbReference type="AlphaFoldDB" id="K9D686"/>
<dbReference type="STRING" id="883156.HMPREF9282_00528"/>
<name>K9D686_9FIRM</name>
<dbReference type="PATRIC" id="fig|883156.3.peg.521"/>
<proteinExistence type="predicted"/>
<dbReference type="Proteomes" id="UP000009891">
    <property type="component" value="Unassembled WGS sequence"/>
</dbReference>
<gene>
    <name evidence="1" type="ORF">HMPREF9282_00528</name>
</gene>
<organism evidence="1 2">
    <name type="scientific">Veillonella seminalis ACS-216-V-Col6b</name>
    <dbReference type="NCBI Taxonomy" id="883156"/>
    <lineage>
        <taxon>Bacteria</taxon>
        <taxon>Bacillati</taxon>
        <taxon>Bacillota</taxon>
        <taxon>Negativicutes</taxon>
        <taxon>Veillonellales</taxon>
        <taxon>Veillonellaceae</taxon>
        <taxon>Veillonella</taxon>
    </lineage>
</organism>
<dbReference type="EMBL" id="AHAF01000003">
    <property type="protein sequence ID" value="EKU78731.1"/>
    <property type="molecule type" value="Genomic_DNA"/>
</dbReference>
<evidence type="ECO:0000313" key="1">
    <source>
        <dbReference type="EMBL" id="EKU78731.1"/>
    </source>
</evidence>
<accession>K9D686</accession>
<reference evidence="1 2" key="1">
    <citation type="submission" date="2012-09" db="EMBL/GenBank/DDBJ databases">
        <title>The Genome Sequence of Veillonella ratti ACS-216-V-COL6B.</title>
        <authorList>
            <consortium name="The Broad Institute Genome Sequencing Platform"/>
            <person name="Earl A."/>
            <person name="Ward D."/>
            <person name="Feldgarden M."/>
            <person name="Gevers D."/>
            <person name="Saerens B."/>
            <person name="Vaneechoutte M."/>
            <person name="Walker B."/>
            <person name="Young S.K."/>
            <person name="Zeng Q."/>
            <person name="Gargeya S."/>
            <person name="Fitzgerald M."/>
            <person name="Haas B."/>
            <person name="Abouelleil A."/>
            <person name="Alvarado L."/>
            <person name="Arachchi H.M."/>
            <person name="Berlin A."/>
            <person name="Chapman S.B."/>
            <person name="Goldberg J."/>
            <person name="Griggs A."/>
            <person name="Gujja S."/>
            <person name="Hansen M."/>
            <person name="Howarth C."/>
            <person name="Imamovic A."/>
            <person name="Larimer J."/>
            <person name="McCowen C."/>
            <person name="Montmayeur A."/>
            <person name="Murphy C."/>
            <person name="Neiman D."/>
            <person name="Pearson M."/>
            <person name="Priest M."/>
            <person name="Roberts A."/>
            <person name="Saif S."/>
            <person name="Shea T."/>
            <person name="Sisk P."/>
            <person name="Sykes S."/>
            <person name="Wortman J."/>
            <person name="Nusbaum C."/>
            <person name="Birren B."/>
        </authorList>
    </citation>
    <scope>NUCLEOTIDE SEQUENCE [LARGE SCALE GENOMIC DNA]</scope>
    <source>
        <strain evidence="1 2">ACS-216-V-Col6b</strain>
    </source>
</reference>
<sequence length="77" mass="9032">MTLSGGWIMHGRLMKLSKRRRIVYECAGTFKDNGEIIVSQNDTDEDIKDLIRNKIWEDNADFGIDDFDVDFYEILED</sequence>
<dbReference type="HOGENOM" id="CLU_2637048_0_0_9"/>
<evidence type="ECO:0000313" key="2">
    <source>
        <dbReference type="Proteomes" id="UP000009891"/>
    </source>
</evidence>
<keyword evidence="2" id="KW-1185">Reference proteome</keyword>
<comment type="caution">
    <text evidence="1">The sequence shown here is derived from an EMBL/GenBank/DDBJ whole genome shotgun (WGS) entry which is preliminary data.</text>
</comment>